<proteinExistence type="inferred from homology"/>
<reference evidence="4 5" key="1">
    <citation type="submission" date="2016-08" db="EMBL/GenBank/DDBJ databases">
        <authorList>
            <person name="Seilhamer J.J."/>
        </authorList>
    </citation>
    <scope>NUCLEOTIDE SEQUENCE [LARGE SCALE GENOMIC DNA]</scope>
    <source>
        <strain evidence="4 5">KCTC 42603</strain>
    </source>
</reference>
<dbReference type="InterPro" id="IPR036701">
    <property type="entry name" value="RraB-like_sf"/>
</dbReference>
<dbReference type="PIRSF" id="PIRSF018193">
    <property type="entry name" value="UCP018193"/>
    <property type="match status" value="1"/>
</dbReference>
<dbReference type="GO" id="GO:0060698">
    <property type="term" value="F:endoribonuclease inhibitor activity"/>
    <property type="evidence" value="ECO:0007669"/>
    <property type="project" value="UniProtKB-UniRule"/>
</dbReference>
<keyword evidence="5" id="KW-1185">Reference proteome</keyword>
<dbReference type="NCBIfam" id="NF008393">
    <property type="entry name" value="PRK11191.1"/>
    <property type="match status" value="1"/>
</dbReference>
<comment type="function">
    <text evidence="2">Globally modulates RNA abundance by binding to RNase E (Rne) and regulating its endonucleolytic activity. Can modulate Rne action in a substrate-dependent manner by altering the composition of the degradosome.</text>
</comment>
<evidence type="ECO:0000256" key="1">
    <source>
        <dbReference type="ARBA" id="ARBA00022490"/>
    </source>
</evidence>
<dbReference type="GO" id="GO:0005737">
    <property type="term" value="C:cytoplasm"/>
    <property type="evidence" value="ECO:0007669"/>
    <property type="project" value="UniProtKB-SubCell"/>
</dbReference>
<comment type="similarity">
    <text evidence="2">Belongs to the RraB family.</text>
</comment>
<dbReference type="Gene3D" id="3.30.70.970">
    <property type="entry name" value="RraB-like"/>
    <property type="match status" value="1"/>
</dbReference>
<keyword evidence="1 2" id="KW-0963">Cytoplasm</keyword>
<name>A0A1E7ZCC7_9ALTE</name>
<dbReference type="EMBL" id="MDHN01000015">
    <property type="protein sequence ID" value="OFC71176.1"/>
    <property type="molecule type" value="Genomic_DNA"/>
</dbReference>
<protein>
    <recommendedName>
        <fullName evidence="2">Regulator of ribonuclease activity B</fullName>
    </recommendedName>
</protein>
<feature type="domain" description="Regulator of ribonuclease activity B" evidence="3">
    <location>
        <begin position="13"/>
        <end position="113"/>
    </location>
</feature>
<sequence>MNQFDEREEWYEFNQETIEALLEDGSQADAVYTIEHHLASSDFDILEKAAVDAFKAGFEVSDAEELMLDDGGTIFCFDAIVERKLDQDALNNDSDTLLKIADKHNVHYDGWGTYFMPREGEHELND</sequence>
<dbReference type="Proteomes" id="UP000175691">
    <property type="component" value="Unassembled WGS sequence"/>
</dbReference>
<evidence type="ECO:0000313" key="4">
    <source>
        <dbReference type="EMBL" id="OFC71176.1"/>
    </source>
</evidence>
<dbReference type="Pfam" id="PF06877">
    <property type="entry name" value="RraB"/>
    <property type="match status" value="1"/>
</dbReference>
<evidence type="ECO:0000313" key="5">
    <source>
        <dbReference type="Proteomes" id="UP000175691"/>
    </source>
</evidence>
<comment type="subunit">
    <text evidence="2">Interacts with the C-terminal region of Rne.</text>
</comment>
<dbReference type="InterPro" id="IPR009671">
    <property type="entry name" value="RraB_dom"/>
</dbReference>
<dbReference type="AlphaFoldDB" id="A0A1E7ZCC7"/>
<dbReference type="STRING" id="1656094.BFC18_08405"/>
<dbReference type="InterPro" id="IPR016716">
    <property type="entry name" value="RraB"/>
</dbReference>
<accession>A0A1E7ZCC7</accession>
<dbReference type="RefSeq" id="WP_070124747.1">
    <property type="nucleotide sequence ID" value="NZ_MDHN01000015.1"/>
</dbReference>
<dbReference type="OrthoDB" id="7065464at2"/>
<gene>
    <name evidence="2" type="primary">rraB</name>
    <name evidence="4" type="ORF">BFC18_08405</name>
</gene>
<evidence type="ECO:0000256" key="2">
    <source>
        <dbReference type="HAMAP-Rule" id="MF_01888"/>
    </source>
</evidence>
<dbReference type="GO" id="GO:0019899">
    <property type="term" value="F:enzyme binding"/>
    <property type="evidence" value="ECO:0007669"/>
    <property type="project" value="UniProtKB-UniRule"/>
</dbReference>
<evidence type="ECO:0000259" key="3">
    <source>
        <dbReference type="Pfam" id="PF06877"/>
    </source>
</evidence>
<organism evidence="4 5">
    <name type="scientific">Alteromonas confluentis</name>
    <dbReference type="NCBI Taxonomy" id="1656094"/>
    <lineage>
        <taxon>Bacteria</taxon>
        <taxon>Pseudomonadati</taxon>
        <taxon>Pseudomonadota</taxon>
        <taxon>Gammaproteobacteria</taxon>
        <taxon>Alteromonadales</taxon>
        <taxon>Alteromonadaceae</taxon>
        <taxon>Alteromonas/Salinimonas group</taxon>
        <taxon>Alteromonas</taxon>
    </lineage>
</organism>
<comment type="caution">
    <text evidence="4">The sequence shown here is derived from an EMBL/GenBank/DDBJ whole genome shotgun (WGS) entry which is preliminary data.</text>
</comment>
<comment type="subcellular location">
    <subcellularLocation>
        <location evidence="2">Cytoplasm</location>
    </subcellularLocation>
</comment>
<dbReference type="SUPFAM" id="SSF89946">
    <property type="entry name" value="Hypothetical protein VC0424"/>
    <property type="match status" value="1"/>
</dbReference>
<dbReference type="HAMAP" id="MF_01888">
    <property type="entry name" value="RraB"/>
    <property type="match status" value="1"/>
</dbReference>